<evidence type="ECO:0000256" key="7">
    <source>
        <dbReference type="SAM" id="MobiDB-lite"/>
    </source>
</evidence>
<keyword evidence="9" id="KW-1185">Reference proteome</keyword>
<dbReference type="InterPro" id="IPR023562">
    <property type="entry name" value="ClpP/TepA"/>
</dbReference>
<evidence type="ECO:0000256" key="5">
    <source>
        <dbReference type="ARBA" id="ARBA00022825"/>
    </source>
</evidence>
<dbReference type="SUPFAM" id="SSF52096">
    <property type="entry name" value="ClpP/crotonase"/>
    <property type="match status" value="1"/>
</dbReference>
<dbReference type="GO" id="GO:0004252">
    <property type="term" value="F:serine-type endopeptidase activity"/>
    <property type="evidence" value="ECO:0007669"/>
    <property type="project" value="InterPro"/>
</dbReference>
<organism evidence="8 9">
    <name type="scientific">Pseudomonas kuykendallii</name>
    <dbReference type="NCBI Taxonomy" id="1007099"/>
    <lineage>
        <taxon>Bacteria</taxon>
        <taxon>Pseudomonadati</taxon>
        <taxon>Pseudomonadota</taxon>
        <taxon>Gammaproteobacteria</taxon>
        <taxon>Pseudomonadales</taxon>
        <taxon>Pseudomonadaceae</taxon>
        <taxon>Pseudomonas</taxon>
    </lineage>
</organism>
<reference evidence="9" key="1">
    <citation type="submission" date="2016-10" db="EMBL/GenBank/DDBJ databases">
        <authorList>
            <person name="Varghese N."/>
            <person name="Submissions S."/>
        </authorList>
    </citation>
    <scope>NUCLEOTIDE SEQUENCE [LARGE SCALE GENOMIC DNA]</scope>
    <source>
        <strain evidence="9">NRRL B-59562</strain>
    </source>
</reference>
<evidence type="ECO:0000256" key="4">
    <source>
        <dbReference type="ARBA" id="ARBA00022801"/>
    </source>
</evidence>
<dbReference type="GO" id="GO:0004176">
    <property type="term" value="F:ATP-dependent peptidase activity"/>
    <property type="evidence" value="ECO:0007669"/>
    <property type="project" value="InterPro"/>
</dbReference>
<evidence type="ECO:0000256" key="6">
    <source>
        <dbReference type="RuleBase" id="RU003567"/>
    </source>
</evidence>
<dbReference type="STRING" id="1007099.SAMN05216287_3752"/>
<dbReference type="PANTHER" id="PTHR10381">
    <property type="entry name" value="ATP-DEPENDENT CLP PROTEASE PROTEOLYTIC SUBUNIT"/>
    <property type="match status" value="1"/>
</dbReference>
<dbReference type="Gene3D" id="3.90.226.10">
    <property type="entry name" value="2-enoyl-CoA Hydratase, Chain A, domain 1"/>
    <property type="match status" value="1"/>
</dbReference>
<dbReference type="Pfam" id="PF00574">
    <property type="entry name" value="CLP_protease"/>
    <property type="match status" value="1"/>
</dbReference>
<dbReference type="GO" id="GO:0009368">
    <property type="term" value="C:endopeptidase Clp complex"/>
    <property type="evidence" value="ECO:0007669"/>
    <property type="project" value="TreeGrafter"/>
</dbReference>
<protein>
    <recommendedName>
        <fullName evidence="6">ATP-dependent Clp protease proteolytic subunit</fullName>
    </recommendedName>
</protein>
<dbReference type="GO" id="GO:0051117">
    <property type="term" value="F:ATPase binding"/>
    <property type="evidence" value="ECO:0007669"/>
    <property type="project" value="TreeGrafter"/>
</dbReference>
<dbReference type="AlphaFoldDB" id="A0A1H3EK16"/>
<dbReference type="NCBIfam" id="NF045540">
    <property type="entry name" value="scaf_prot_MCP1"/>
    <property type="match status" value="1"/>
</dbReference>
<dbReference type="NCBIfam" id="NF045542">
    <property type="entry name" value="Clp_rel_HeadMat"/>
    <property type="match status" value="1"/>
</dbReference>
<dbReference type="GO" id="GO:0006515">
    <property type="term" value="P:protein quality control for misfolded or incompletely synthesized proteins"/>
    <property type="evidence" value="ECO:0007669"/>
    <property type="project" value="TreeGrafter"/>
</dbReference>
<keyword evidence="5" id="KW-0720">Serine protease</keyword>
<evidence type="ECO:0000256" key="3">
    <source>
        <dbReference type="ARBA" id="ARBA00022670"/>
    </source>
</evidence>
<dbReference type="InterPro" id="IPR001907">
    <property type="entry name" value="ClpP"/>
</dbReference>
<evidence type="ECO:0000256" key="1">
    <source>
        <dbReference type="ARBA" id="ARBA00007039"/>
    </source>
</evidence>
<comment type="similarity">
    <text evidence="1 6">Belongs to the peptidase S14 family.</text>
</comment>
<evidence type="ECO:0000313" key="9">
    <source>
        <dbReference type="Proteomes" id="UP000243778"/>
    </source>
</evidence>
<proteinExistence type="inferred from homology"/>
<feature type="compositionally biased region" description="Pro residues" evidence="7">
    <location>
        <begin position="228"/>
        <end position="238"/>
    </location>
</feature>
<dbReference type="Proteomes" id="UP000243778">
    <property type="component" value="Unassembled WGS sequence"/>
</dbReference>
<keyword evidence="4" id="KW-0378">Hydrolase</keyword>
<keyword evidence="3" id="KW-0645">Protease</keyword>
<dbReference type="CDD" id="cd07016">
    <property type="entry name" value="S14_ClpP_1"/>
    <property type="match status" value="1"/>
</dbReference>
<evidence type="ECO:0000256" key="2">
    <source>
        <dbReference type="ARBA" id="ARBA00022490"/>
    </source>
</evidence>
<evidence type="ECO:0000313" key="8">
    <source>
        <dbReference type="EMBL" id="SDX78935.1"/>
    </source>
</evidence>
<feature type="compositionally biased region" description="Low complexity" evidence="7">
    <location>
        <begin position="239"/>
        <end position="254"/>
    </location>
</feature>
<dbReference type="PRINTS" id="PR00127">
    <property type="entry name" value="CLPPROTEASEP"/>
</dbReference>
<accession>A0A1H3EK16</accession>
<feature type="region of interest" description="Disordered" evidence="7">
    <location>
        <begin position="223"/>
        <end position="254"/>
    </location>
</feature>
<dbReference type="PANTHER" id="PTHR10381:SF70">
    <property type="entry name" value="ATP-DEPENDENT CLP PROTEASE PROTEOLYTIC SUBUNIT"/>
    <property type="match status" value="1"/>
</dbReference>
<keyword evidence="2" id="KW-0963">Cytoplasm</keyword>
<dbReference type="Pfam" id="PF25209">
    <property type="entry name" value="Phage_capsid_4"/>
    <property type="match status" value="1"/>
</dbReference>
<dbReference type="InterPro" id="IPR029045">
    <property type="entry name" value="ClpP/crotonase-like_dom_sf"/>
</dbReference>
<sequence>MAPMAKLTSALTDENVPDKSWYTIKSLSRGRAEIYLYDEIGGWGITAQQFARDLKELGDIANIDLRIHSPGGDVFAGMAIYNLLKNHPARVEVYIDGLAASMASVVAMAGDTVFMPENAMMMVHKPWGIQGGDADDMRRYAELLDKVEDSLVTAYTAKTGKSADEIKALLKEETWMTGREAVEAGFADQLTEPLAAAAHLTSKRMQEFAHMPEALKNLMQPRASVTPPAAPNPTPAPAAPAAQPQEPVAAAPAAPVAAAPAPAAPATPPVDPMIAARAQVQAEENARRTAISAAFAPFASTQAELLQECLRDMTITAAQAEKKLLAKLGESTTPTADPMAHINVGNGNLIGDSVRNCVEARTGHAKAEKENKFVGMPLAELARASLIHRNIGIAGLDRMGIVGLAFTHSSSDFGSILGDIAHKSMLRGYDEAAETFQLWTAKGTLTDFRPATRVDLSTFPNLSKVAEGAEYTYGTVGDRKEQIVLATYGKLFSITRQAVINDDLAVLERIPRSMGRAAIRTVGDLVYAVLANNPKMADGKALFHADHGNLLPAAGLSTARLDEALSAMQTQKEGDAVLNIMPKYWLVPVALRSTANALINAEYDPALVDAKVPNPVKGLVEVIADARLDAQSKINTYLTADPAVHDTVEVAYLDGNETPFLEQQQGFTIDGAAFKVRLDAGVAPMSWRTISKLPGQA</sequence>
<gene>
    <name evidence="8" type="ORF">SAMN05216287_3752</name>
</gene>
<name>A0A1H3EK16_9PSED</name>
<dbReference type="EMBL" id="FNNU01000006">
    <property type="protein sequence ID" value="SDX78935.1"/>
    <property type="molecule type" value="Genomic_DNA"/>
</dbReference>